<dbReference type="RefSeq" id="WP_376979262.1">
    <property type="nucleotide sequence ID" value="NZ_JBHLSV010000005.1"/>
</dbReference>
<proteinExistence type="predicted"/>
<sequence length="270" mass="27314">MTSSFRALRTRSRAGIAAALALPMIAGAGLIGIGLAGIQGASGETPPSQGAVLPAAGDGPARTEVPEQFFPTGPQERTAQQSASGELVVPVSELEHELAQWETLPGSADAVACTGPAPARQPADLPACVLTDGEGGTTTYHVHVAQLAGDQDGYGIFFSRGRPLDPVAAEALSYDAHAVAVYPVYEETSTSMPEVLSAEGAAATAQNVLAGNDVEGLEVIEVDGAVDLRQARAVSGTARDAFSGQEVPITLIPVVLDGEAPALVVSIPAG</sequence>
<evidence type="ECO:0000256" key="1">
    <source>
        <dbReference type="SAM" id="MobiDB-lite"/>
    </source>
</evidence>
<comment type="caution">
    <text evidence="2">The sequence shown here is derived from an EMBL/GenBank/DDBJ whole genome shotgun (WGS) entry which is preliminary data.</text>
</comment>
<keyword evidence="3" id="KW-1185">Reference proteome</keyword>
<name>A0ABV6RCH4_9MICO</name>
<accession>A0ABV6RCH4</accession>
<feature type="region of interest" description="Disordered" evidence="1">
    <location>
        <begin position="41"/>
        <end position="66"/>
    </location>
</feature>
<organism evidence="2 3">
    <name type="scientific">Brachybacterium hainanense</name>
    <dbReference type="NCBI Taxonomy" id="1541174"/>
    <lineage>
        <taxon>Bacteria</taxon>
        <taxon>Bacillati</taxon>
        <taxon>Actinomycetota</taxon>
        <taxon>Actinomycetes</taxon>
        <taxon>Micrococcales</taxon>
        <taxon>Dermabacteraceae</taxon>
        <taxon>Brachybacterium</taxon>
    </lineage>
</organism>
<gene>
    <name evidence="2" type="ORF">ACFFF6_06435</name>
</gene>
<dbReference type="EMBL" id="JBHLSV010000005">
    <property type="protein sequence ID" value="MFC0673588.1"/>
    <property type="molecule type" value="Genomic_DNA"/>
</dbReference>
<evidence type="ECO:0000313" key="2">
    <source>
        <dbReference type="EMBL" id="MFC0673588.1"/>
    </source>
</evidence>
<dbReference type="Proteomes" id="UP001589793">
    <property type="component" value="Unassembled WGS sequence"/>
</dbReference>
<protein>
    <submittedName>
        <fullName evidence="2">Uncharacterized protein</fullName>
    </submittedName>
</protein>
<reference evidence="2 3" key="1">
    <citation type="submission" date="2024-09" db="EMBL/GenBank/DDBJ databases">
        <authorList>
            <person name="Sun Q."/>
            <person name="Mori K."/>
        </authorList>
    </citation>
    <scope>NUCLEOTIDE SEQUENCE [LARGE SCALE GENOMIC DNA]</scope>
    <source>
        <strain evidence="2 3">CICC 10874</strain>
    </source>
</reference>
<evidence type="ECO:0000313" key="3">
    <source>
        <dbReference type="Proteomes" id="UP001589793"/>
    </source>
</evidence>